<dbReference type="Proteomes" id="UP000306509">
    <property type="component" value="Unassembled WGS sequence"/>
</dbReference>
<dbReference type="STRING" id="180332.GCA_000797495_01767"/>
<keyword evidence="1" id="KW-0175">Coiled coil</keyword>
<protein>
    <submittedName>
        <fullName evidence="2">Uncharacterized protein</fullName>
    </submittedName>
</protein>
<feature type="coiled-coil region" evidence="1">
    <location>
        <begin position="19"/>
        <end position="80"/>
    </location>
</feature>
<evidence type="ECO:0000313" key="2">
    <source>
        <dbReference type="EMBL" id="TLC97944.1"/>
    </source>
</evidence>
<organism evidence="2 3">
    <name type="scientific">Robinsoniella peoriensis</name>
    <dbReference type="NCBI Taxonomy" id="180332"/>
    <lineage>
        <taxon>Bacteria</taxon>
        <taxon>Bacillati</taxon>
        <taxon>Bacillota</taxon>
        <taxon>Clostridia</taxon>
        <taxon>Lachnospirales</taxon>
        <taxon>Lachnospiraceae</taxon>
        <taxon>Robinsoniella</taxon>
    </lineage>
</organism>
<evidence type="ECO:0000256" key="1">
    <source>
        <dbReference type="SAM" id="Coils"/>
    </source>
</evidence>
<dbReference type="EMBL" id="QGQD01000107">
    <property type="protein sequence ID" value="TLC97944.1"/>
    <property type="molecule type" value="Genomic_DNA"/>
</dbReference>
<reference evidence="2 3" key="1">
    <citation type="journal article" date="2019" name="Anaerobe">
        <title>Detection of Robinsoniella peoriensis in multiple bone samples of a trauma patient.</title>
        <authorList>
            <person name="Schrottner P."/>
            <person name="Hartwich K."/>
            <person name="Bunk B."/>
            <person name="Schober I."/>
            <person name="Helbig S."/>
            <person name="Rudolph W.W."/>
            <person name="Gunzer F."/>
        </authorList>
    </citation>
    <scope>NUCLEOTIDE SEQUENCE [LARGE SCALE GENOMIC DNA]</scope>
    <source>
        <strain evidence="2 3">DSM 106044</strain>
    </source>
</reference>
<evidence type="ECO:0000313" key="3">
    <source>
        <dbReference type="Proteomes" id="UP000306509"/>
    </source>
</evidence>
<accession>A0A4U8PZW5</accession>
<proteinExistence type="predicted"/>
<name>A0A4U8PZW5_9FIRM</name>
<sequence>MDMVVNRLSEIEAASVRIIDEANAQKKELDDELHDELQKYDAEVDADTEQKLKQLQADLQKEMEKDLAKLKTETQRLVTNLEADYNVNHKKLAAGVLKKLVEG</sequence>
<dbReference type="OrthoDB" id="1910836at2"/>
<gene>
    <name evidence="2" type="ORF">DSM106044_05309</name>
</gene>
<dbReference type="RefSeq" id="WP_027295631.1">
    <property type="nucleotide sequence ID" value="NZ_CABMJZ010000132.1"/>
</dbReference>
<keyword evidence="3" id="KW-1185">Reference proteome</keyword>
<comment type="caution">
    <text evidence="2">The sequence shown here is derived from an EMBL/GenBank/DDBJ whole genome shotgun (WGS) entry which is preliminary data.</text>
</comment>
<dbReference type="AlphaFoldDB" id="A0A4U8PZW5"/>